<protein>
    <submittedName>
        <fullName evidence="2">Tryptophan transporter</fullName>
    </submittedName>
</protein>
<dbReference type="EMBL" id="JACRTG010000016">
    <property type="protein sequence ID" value="MBC8587818.1"/>
    <property type="molecule type" value="Genomic_DNA"/>
</dbReference>
<keyword evidence="1" id="KW-0472">Membrane</keyword>
<organism evidence="2 3">
    <name type="scientific">Paratissierella segnis</name>
    <dbReference type="NCBI Taxonomy" id="2763679"/>
    <lineage>
        <taxon>Bacteria</taxon>
        <taxon>Bacillati</taxon>
        <taxon>Bacillota</taxon>
        <taxon>Tissierellia</taxon>
        <taxon>Tissierellales</taxon>
        <taxon>Tissierellaceae</taxon>
        <taxon>Paratissierella</taxon>
    </lineage>
</organism>
<feature type="transmembrane region" description="Helical" evidence="1">
    <location>
        <begin position="52"/>
        <end position="71"/>
    </location>
</feature>
<dbReference type="InterPro" id="IPR031360">
    <property type="entry name" value="TrpP"/>
</dbReference>
<evidence type="ECO:0000313" key="3">
    <source>
        <dbReference type="Proteomes" id="UP000601171"/>
    </source>
</evidence>
<dbReference type="RefSeq" id="WP_262429266.1">
    <property type="nucleotide sequence ID" value="NZ_JACRTG010000016.1"/>
</dbReference>
<gene>
    <name evidence="2" type="ORF">H8707_06170</name>
</gene>
<feature type="transmembrane region" description="Helical" evidence="1">
    <location>
        <begin position="106"/>
        <end position="129"/>
    </location>
</feature>
<keyword evidence="1" id="KW-0812">Transmembrane</keyword>
<keyword evidence="1" id="KW-1133">Transmembrane helix</keyword>
<reference evidence="2" key="1">
    <citation type="submission" date="2020-08" db="EMBL/GenBank/DDBJ databases">
        <title>Genome public.</title>
        <authorList>
            <person name="Liu C."/>
            <person name="Sun Q."/>
        </authorList>
    </citation>
    <scope>NUCLEOTIDE SEQUENCE</scope>
    <source>
        <strain evidence="2">BX21</strain>
    </source>
</reference>
<comment type="caution">
    <text evidence="2">The sequence shown here is derived from an EMBL/GenBank/DDBJ whole genome shotgun (WGS) entry which is preliminary data.</text>
</comment>
<dbReference type="AlphaFoldDB" id="A0A926IKL4"/>
<accession>A0A926IKL4</accession>
<feature type="transmembrane region" description="Helical" evidence="1">
    <location>
        <begin position="135"/>
        <end position="158"/>
    </location>
</feature>
<dbReference type="Pfam" id="PF17099">
    <property type="entry name" value="TrpP"/>
    <property type="match status" value="1"/>
</dbReference>
<sequence>MKLKNNIFTTLLLAIGFILHQITPGILGGMKFDFLVAFMIVSLILNHKFQNAILTGLLAGILSAMATTFPLGQIPNIIDKLLTSIILAIILNLLSKLNINLNTILVALIGGIGTFISGMTFLTSASFISGLPAPLLSLIITIVIPTSLLNTIGTVFIFKIVKLSLRASGVDI</sequence>
<proteinExistence type="predicted"/>
<name>A0A926IKL4_9FIRM</name>
<evidence type="ECO:0000256" key="1">
    <source>
        <dbReference type="SAM" id="Phobius"/>
    </source>
</evidence>
<evidence type="ECO:0000313" key="2">
    <source>
        <dbReference type="EMBL" id="MBC8587818.1"/>
    </source>
</evidence>
<keyword evidence="3" id="KW-1185">Reference proteome</keyword>
<feature type="transmembrane region" description="Helical" evidence="1">
    <location>
        <begin position="7"/>
        <end position="23"/>
    </location>
</feature>
<dbReference type="Proteomes" id="UP000601171">
    <property type="component" value="Unassembled WGS sequence"/>
</dbReference>